<accession>A0A2R6S4Z0</accession>
<protein>
    <submittedName>
        <fullName evidence="2">Uncharacterized protein</fullName>
    </submittedName>
</protein>
<comment type="caution">
    <text evidence="2">The sequence shown here is derived from an EMBL/GenBank/DDBJ whole genome shotgun (WGS) entry which is preliminary data.</text>
</comment>
<dbReference type="Proteomes" id="UP000186601">
    <property type="component" value="Unassembled WGS sequence"/>
</dbReference>
<name>A0A2R6S4Z0_9APHY</name>
<sequence>MEFACVTPDPVDATDVLWAMVEVASEGRDAREGGVLVARREEESSSDKDVEEILGDEEVTETTVDVAEVLGPVETTEEVELEETLGTGDLVVDEPMDDFEGTVEVEEKVAVGELDPIPGLISVLFRCQVHLQ</sequence>
<gene>
    <name evidence="2" type="ORF">PHLCEN_2v813</name>
</gene>
<organism evidence="2 3">
    <name type="scientific">Hermanssonia centrifuga</name>
    <dbReference type="NCBI Taxonomy" id="98765"/>
    <lineage>
        <taxon>Eukaryota</taxon>
        <taxon>Fungi</taxon>
        <taxon>Dikarya</taxon>
        <taxon>Basidiomycota</taxon>
        <taxon>Agaricomycotina</taxon>
        <taxon>Agaricomycetes</taxon>
        <taxon>Polyporales</taxon>
        <taxon>Meruliaceae</taxon>
        <taxon>Hermanssonia</taxon>
    </lineage>
</organism>
<keyword evidence="3" id="KW-1185">Reference proteome</keyword>
<dbReference type="EMBL" id="MLYV02000057">
    <property type="protein sequence ID" value="PSS37336.1"/>
    <property type="molecule type" value="Genomic_DNA"/>
</dbReference>
<feature type="compositionally biased region" description="Basic and acidic residues" evidence="1">
    <location>
        <begin position="31"/>
        <end position="48"/>
    </location>
</feature>
<feature type="region of interest" description="Disordered" evidence="1">
    <location>
        <begin position="31"/>
        <end position="51"/>
    </location>
</feature>
<evidence type="ECO:0000313" key="3">
    <source>
        <dbReference type="Proteomes" id="UP000186601"/>
    </source>
</evidence>
<dbReference type="AlphaFoldDB" id="A0A2R6S4Z0"/>
<reference evidence="2 3" key="1">
    <citation type="submission" date="2018-02" db="EMBL/GenBank/DDBJ databases">
        <title>Genome sequence of the basidiomycete white-rot fungus Phlebia centrifuga.</title>
        <authorList>
            <person name="Granchi Z."/>
            <person name="Peng M."/>
            <person name="de Vries R.P."/>
            <person name="Hilden K."/>
            <person name="Makela M.R."/>
            <person name="Grigoriev I."/>
            <person name="Riley R."/>
        </authorList>
    </citation>
    <scope>NUCLEOTIDE SEQUENCE [LARGE SCALE GENOMIC DNA]</scope>
    <source>
        <strain evidence="2 3">FBCC195</strain>
    </source>
</reference>
<evidence type="ECO:0000313" key="2">
    <source>
        <dbReference type="EMBL" id="PSS37336.1"/>
    </source>
</evidence>
<evidence type="ECO:0000256" key="1">
    <source>
        <dbReference type="SAM" id="MobiDB-lite"/>
    </source>
</evidence>
<proteinExistence type="predicted"/>